<sequence>MLSCSCSLKCLGGFSDVEKLTMLQLFCDMESKDQQDLHLQRLMEIQPVSQKGGRKKDIENSKPKSSTVEYVERRIKVCKNAFLSIYGVSKQLFFPLKNYKSPRDLCGKNGSRNALKGNVIANIRTHIESLSIKLSHYTSQEIRYLDSRFGRPATDTCTAYKELNAKIMSETLNENAKRVAVAEVLVHKIKNKSDKLAFLLVLDGQFEEIAASINMQIMAYETYSCRQQRVIDVTHKTARQTMEHAGKEEAALARQLGEVDKN</sequence>
<gene>
    <name evidence="1" type="ORF">ILUMI_26327</name>
</gene>
<dbReference type="OrthoDB" id="6774094at2759"/>
<name>A0A8K0C871_IGNLU</name>
<organism evidence="1 2">
    <name type="scientific">Ignelater luminosus</name>
    <name type="common">Cucubano</name>
    <name type="synonym">Pyrophorus luminosus</name>
    <dbReference type="NCBI Taxonomy" id="2038154"/>
    <lineage>
        <taxon>Eukaryota</taxon>
        <taxon>Metazoa</taxon>
        <taxon>Ecdysozoa</taxon>
        <taxon>Arthropoda</taxon>
        <taxon>Hexapoda</taxon>
        <taxon>Insecta</taxon>
        <taxon>Pterygota</taxon>
        <taxon>Neoptera</taxon>
        <taxon>Endopterygota</taxon>
        <taxon>Coleoptera</taxon>
        <taxon>Polyphaga</taxon>
        <taxon>Elateriformia</taxon>
        <taxon>Elateroidea</taxon>
        <taxon>Elateridae</taxon>
        <taxon>Agrypninae</taxon>
        <taxon>Pyrophorini</taxon>
        <taxon>Ignelater</taxon>
    </lineage>
</organism>
<evidence type="ECO:0000313" key="1">
    <source>
        <dbReference type="EMBL" id="KAF2879843.1"/>
    </source>
</evidence>
<accession>A0A8K0C871</accession>
<dbReference type="EMBL" id="VTPC01091067">
    <property type="protein sequence ID" value="KAF2879843.1"/>
    <property type="molecule type" value="Genomic_DNA"/>
</dbReference>
<comment type="caution">
    <text evidence="1">The sequence shown here is derived from an EMBL/GenBank/DDBJ whole genome shotgun (WGS) entry which is preliminary data.</text>
</comment>
<dbReference type="AlphaFoldDB" id="A0A8K0C871"/>
<reference evidence="1" key="1">
    <citation type="submission" date="2019-08" db="EMBL/GenBank/DDBJ databases">
        <title>The genome of the North American firefly Photinus pyralis.</title>
        <authorList>
            <consortium name="Photinus pyralis genome working group"/>
            <person name="Fallon T.R."/>
            <person name="Sander Lower S.E."/>
            <person name="Weng J.-K."/>
        </authorList>
    </citation>
    <scope>NUCLEOTIDE SEQUENCE</scope>
    <source>
        <strain evidence="1">TRF0915ILg1</strain>
        <tissue evidence="1">Whole body</tissue>
    </source>
</reference>
<dbReference type="Proteomes" id="UP000801492">
    <property type="component" value="Unassembled WGS sequence"/>
</dbReference>
<proteinExistence type="predicted"/>
<evidence type="ECO:0000313" key="2">
    <source>
        <dbReference type="Proteomes" id="UP000801492"/>
    </source>
</evidence>
<protein>
    <submittedName>
        <fullName evidence="1">Uncharacterized protein</fullName>
    </submittedName>
</protein>
<keyword evidence="2" id="KW-1185">Reference proteome</keyword>